<dbReference type="InterPro" id="IPR011600">
    <property type="entry name" value="Pept_C14_caspase"/>
</dbReference>
<dbReference type="GO" id="GO:0006508">
    <property type="term" value="P:proteolysis"/>
    <property type="evidence" value="ECO:0007669"/>
    <property type="project" value="InterPro"/>
</dbReference>
<dbReference type="Pfam" id="PF00656">
    <property type="entry name" value="Peptidase_C14"/>
    <property type="match status" value="1"/>
</dbReference>
<dbReference type="AlphaFoldDB" id="A0A8H3B3A7"/>
<sequence>MTDSIQFVLSVYVKADTVDTACRPGEHQQSDVTKSSRTLHKTLTGIPALFGPIPESIALLVTNEYKDRRWPNSDQEMTLRGAAADRKRVPEFLEKFGLTTGVKVEPLDNALRKNIVVEPLDNALRKNIVDRIEKIVNNCPPLLIAHFQGHGLPVRDTVQYITGDCKEADKLEGLTAEELIEMFSKLSARTTSVVITDFCFSGNMYRLRFVLVIGLYESVSWLETREWENDNMHGRKPKIISHMIHIAGSLRTQQVYETPRRGGYVTNSLAHMKPEPMTLPQFLRRLRQSVNGHLEDARAHPSLDAQARAMFRAAEQVPQIFSNHKWPLDDAEIFSKIRLGTAKPSCQIFK</sequence>
<reference evidence="2" key="1">
    <citation type="submission" date="2021-01" db="EMBL/GenBank/DDBJ databases">
        <authorList>
            <person name="Kaushik A."/>
        </authorList>
    </citation>
    <scope>NUCLEOTIDE SEQUENCE</scope>
    <source>
        <strain evidence="2">AG4-RS23</strain>
    </source>
</reference>
<protein>
    <recommendedName>
        <fullName evidence="1">Peptidase C14 caspase domain-containing protein</fullName>
    </recommendedName>
</protein>
<dbReference type="Gene3D" id="3.40.50.1460">
    <property type="match status" value="1"/>
</dbReference>
<name>A0A8H3B3A7_9AGAM</name>
<accession>A0A8H3B3A7</accession>
<evidence type="ECO:0000259" key="1">
    <source>
        <dbReference type="Pfam" id="PF00656"/>
    </source>
</evidence>
<feature type="domain" description="Peptidase C14 caspase" evidence="1">
    <location>
        <begin position="57"/>
        <end position="323"/>
    </location>
</feature>
<evidence type="ECO:0000313" key="2">
    <source>
        <dbReference type="EMBL" id="CAE6446389.1"/>
    </source>
</evidence>
<comment type="caution">
    <text evidence="2">The sequence shown here is derived from an EMBL/GenBank/DDBJ whole genome shotgun (WGS) entry which is preliminary data.</text>
</comment>
<organism evidence="2 3">
    <name type="scientific">Rhizoctonia solani</name>
    <dbReference type="NCBI Taxonomy" id="456999"/>
    <lineage>
        <taxon>Eukaryota</taxon>
        <taxon>Fungi</taxon>
        <taxon>Dikarya</taxon>
        <taxon>Basidiomycota</taxon>
        <taxon>Agaricomycotina</taxon>
        <taxon>Agaricomycetes</taxon>
        <taxon>Cantharellales</taxon>
        <taxon>Ceratobasidiaceae</taxon>
        <taxon>Rhizoctonia</taxon>
    </lineage>
</organism>
<evidence type="ECO:0000313" key="3">
    <source>
        <dbReference type="Proteomes" id="UP000663861"/>
    </source>
</evidence>
<dbReference type="EMBL" id="CAJMWY010000758">
    <property type="protein sequence ID" value="CAE6446389.1"/>
    <property type="molecule type" value="Genomic_DNA"/>
</dbReference>
<dbReference type="Proteomes" id="UP000663861">
    <property type="component" value="Unassembled WGS sequence"/>
</dbReference>
<gene>
    <name evidence="2" type="ORF">RDB_LOCUS48635</name>
</gene>
<dbReference type="GO" id="GO:0004197">
    <property type="term" value="F:cysteine-type endopeptidase activity"/>
    <property type="evidence" value="ECO:0007669"/>
    <property type="project" value="InterPro"/>
</dbReference>
<proteinExistence type="predicted"/>